<gene>
    <name evidence="3" type="ORF">EDD40_5498</name>
</gene>
<sequence>MTTDSGNHERRWLGLAFMWRSVLAVCLFVLTGVLTVSGTGVAATTAPHFAAQPTQTLEPGATVQPEGTVPPGPDLDAPQEQQPASGDETRRKLWIGGIAVLLFALVYWRNKKRWSKWKAGRKSG</sequence>
<evidence type="ECO:0000313" key="4">
    <source>
        <dbReference type="Proteomes" id="UP000268727"/>
    </source>
</evidence>
<organism evidence="3 4">
    <name type="scientific">Saccharothrix texasensis</name>
    <dbReference type="NCBI Taxonomy" id="103734"/>
    <lineage>
        <taxon>Bacteria</taxon>
        <taxon>Bacillati</taxon>
        <taxon>Actinomycetota</taxon>
        <taxon>Actinomycetes</taxon>
        <taxon>Pseudonocardiales</taxon>
        <taxon>Pseudonocardiaceae</taxon>
        <taxon>Saccharothrix</taxon>
    </lineage>
</organism>
<feature type="transmembrane region" description="Helical" evidence="2">
    <location>
        <begin position="12"/>
        <end position="34"/>
    </location>
</feature>
<keyword evidence="2" id="KW-1133">Transmembrane helix</keyword>
<feature type="region of interest" description="Disordered" evidence="1">
    <location>
        <begin position="52"/>
        <end position="88"/>
    </location>
</feature>
<keyword evidence="2" id="KW-0472">Membrane</keyword>
<evidence type="ECO:0000256" key="2">
    <source>
        <dbReference type="SAM" id="Phobius"/>
    </source>
</evidence>
<comment type="caution">
    <text evidence="3">The sequence shown here is derived from an EMBL/GenBank/DDBJ whole genome shotgun (WGS) entry which is preliminary data.</text>
</comment>
<dbReference type="AlphaFoldDB" id="A0A3N1HC72"/>
<dbReference type="EMBL" id="RJKM01000001">
    <property type="protein sequence ID" value="ROP40093.1"/>
    <property type="molecule type" value="Genomic_DNA"/>
</dbReference>
<name>A0A3N1HC72_9PSEU</name>
<proteinExistence type="predicted"/>
<evidence type="ECO:0000313" key="3">
    <source>
        <dbReference type="EMBL" id="ROP40093.1"/>
    </source>
</evidence>
<evidence type="ECO:0000256" key="1">
    <source>
        <dbReference type="SAM" id="MobiDB-lite"/>
    </source>
</evidence>
<dbReference type="Proteomes" id="UP000268727">
    <property type="component" value="Unassembled WGS sequence"/>
</dbReference>
<protein>
    <submittedName>
        <fullName evidence="3">Uncharacterized protein</fullName>
    </submittedName>
</protein>
<reference evidence="3 4" key="1">
    <citation type="submission" date="2018-11" db="EMBL/GenBank/DDBJ databases">
        <title>Sequencing the genomes of 1000 actinobacteria strains.</title>
        <authorList>
            <person name="Klenk H.-P."/>
        </authorList>
    </citation>
    <scope>NUCLEOTIDE SEQUENCE [LARGE SCALE GENOMIC DNA]</scope>
    <source>
        <strain evidence="3 4">DSM 44231</strain>
    </source>
</reference>
<keyword evidence="2" id="KW-0812">Transmembrane</keyword>
<feature type="transmembrane region" description="Helical" evidence="2">
    <location>
        <begin position="93"/>
        <end position="108"/>
    </location>
</feature>
<accession>A0A3N1HC72</accession>
<keyword evidence="4" id="KW-1185">Reference proteome</keyword>